<gene>
    <name evidence="3" type="ORF">SAMN05216490_4986</name>
</gene>
<dbReference type="RefSeq" id="WP_091379782.1">
    <property type="nucleotide sequence ID" value="NZ_LT629740.1"/>
</dbReference>
<keyword evidence="1" id="KW-0378">Hydrolase</keyword>
<name>A0A1H2CFA8_MUCMA</name>
<protein>
    <submittedName>
        <fullName evidence="3">Acetyl esterase</fullName>
    </submittedName>
</protein>
<evidence type="ECO:0000256" key="1">
    <source>
        <dbReference type="ARBA" id="ARBA00022801"/>
    </source>
</evidence>
<dbReference type="Gene3D" id="3.40.50.1820">
    <property type="entry name" value="alpha/beta hydrolase"/>
    <property type="match status" value="1"/>
</dbReference>
<feature type="domain" description="Alpha/beta hydrolase fold-3" evidence="2">
    <location>
        <begin position="76"/>
        <end position="278"/>
    </location>
</feature>
<keyword evidence="4" id="KW-1185">Reference proteome</keyword>
<dbReference type="Pfam" id="PF07859">
    <property type="entry name" value="Abhydrolase_3"/>
    <property type="match status" value="1"/>
</dbReference>
<dbReference type="SUPFAM" id="SSF53474">
    <property type="entry name" value="alpha/beta-Hydrolases"/>
    <property type="match status" value="1"/>
</dbReference>
<reference evidence="3 4" key="1">
    <citation type="submission" date="2016-10" db="EMBL/GenBank/DDBJ databases">
        <authorList>
            <person name="de Groot N.N."/>
        </authorList>
    </citation>
    <scope>NUCLEOTIDE SEQUENCE [LARGE SCALE GENOMIC DNA]</scope>
    <source>
        <strain evidence="3 4">MP1X4</strain>
    </source>
</reference>
<dbReference type="InterPro" id="IPR029058">
    <property type="entry name" value="AB_hydrolase_fold"/>
</dbReference>
<evidence type="ECO:0000313" key="4">
    <source>
        <dbReference type="Proteomes" id="UP000199679"/>
    </source>
</evidence>
<evidence type="ECO:0000259" key="2">
    <source>
        <dbReference type="Pfam" id="PF07859"/>
    </source>
</evidence>
<dbReference type="Proteomes" id="UP000199679">
    <property type="component" value="Chromosome I"/>
</dbReference>
<dbReference type="AlphaFoldDB" id="A0A1H2CFA8"/>
<proteinExistence type="predicted"/>
<evidence type="ECO:0000313" key="3">
    <source>
        <dbReference type="EMBL" id="SDT69133.1"/>
    </source>
</evidence>
<dbReference type="OrthoDB" id="9815425at2"/>
<dbReference type="EMBL" id="LT629740">
    <property type="protein sequence ID" value="SDT69133.1"/>
    <property type="molecule type" value="Genomic_DNA"/>
</dbReference>
<dbReference type="InterPro" id="IPR013094">
    <property type="entry name" value="AB_hydrolase_3"/>
</dbReference>
<dbReference type="STRING" id="652787.SAMN05216490_4986"/>
<organism evidence="3 4">
    <name type="scientific">Mucilaginibacter mallensis</name>
    <dbReference type="NCBI Taxonomy" id="652787"/>
    <lineage>
        <taxon>Bacteria</taxon>
        <taxon>Pseudomonadati</taxon>
        <taxon>Bacteroidota</taxon>
        <taxon>Sphingobacteriia</taxon>
        <taxon>Sphingobacteriales</taxon>
        <taxon>Sphingobacteriaceae</taxon>
        <taxon>Mucilaginibacter</taxon>
    </lineage>
</organism>
<dbReference type="PANTHER" id="PTHR48081">
    <property type="entry name" value="AB HYDROLASE SUPERFAMILY PROTEIN C4A8.06C"/>
    <property type="match status" value="1"/>
</dbReference>
<dbReference type="GO" id="GO:0016787">
    <property type="term" value="F:hydrolase activity"/>
    <property type="evidence" value="ECO:0007669"/>
    <property type="project" value="UniProtKB-KW"/>
</dbReference>
<dbReference type="PANTHER" id="PTHR48081:SF8">
    <property type="entry name" value="ALPHA_BETA HYDROLASE FOLD-3 DOMAIN-CONTAINING PROTEIN-RELATED"/>
    <property type="match status" value="1"/>
</dbReference>
<dbReference type="InterPro" id="IPR050300">
    <property type="entry name" value="GDXG_lipolytic_enzyme"/>
</dbReference>
<accession>A0A1H2CFA8</accession>
<sequence>MALSEEVLQTIAFAEAHGYDKLNRFPAKQTREMMKLAPPNPNPTPVAQVINTITAKDNIPIRIYIPEGDGPFPVVSYFHGGGFVLMSLDTHDEICRQICANTSAVVMSADYKLAPEHPYPAGPESCVTATLWMIENAHRYQGIPERMAVAGDSAGGYMALYVAQKLTAAGVKLKAQFATYPVTDHYTADHPSWDENRKGYVLTAQLMQWFWDSFLIDPAGFEEASILRSKDFSGLPPALMMTANYDPLRDEGKAYADKLKAVGVDTVYKNYENTHGFFGMGTMGQEAMRMASEFLKAKLNS</sequence>